<accession>A0A0R3TIC9</accession>
<evidence type="ECO:0000313" key="1">
    <source>
        <dbReference type="EMBL" id="VDO02676.1"/>
    </source>
</evidence>
<dbReference type="AlphaFoldDB" id="A0A0R3TIC9"/>
<dbReference type="EMBL" id="UZAE01008523">
    <property type="protein sequence ID" value="VDO02676.1"/>
    <property type="molecule type" value="Genomic_DNA"/>
</dbReference>
<evidence type="ECO:0000313" key="3">
    <source>
        <dbReference type="WBParaSite" id="HNAJ_0000682001-mRNA-1"/>
    </source>
</evidence>
<gene>
    <name evidence="1" type="ORF">HNAJ_LOCUS6816</name>
</gene>
<evidence type="ECO:0000313" key="2">
    <source>
        <dbReference type="Proteomes" id="UP000278807"/>
    </source>
</evidence>
<dbReference type="Proteomes" id="UP000278807">
    <property type="component" value="Unassembled WGS sequence"/>
</dbReference>
<organism evidence="3">
    <name type="scientific">Rodentolepis nana</name>
    <name type="common">Dwarf tapeworm</name>
    <name type="synonym">Hymenolepis nana</name>
    <dbReference type="NCBI Taxonomy" id="102285"/>
    <lineage>
        <taxon>Eukaryota</taxon>
        <taxon>Metazoa</taxon>
        <taxon>Spiralia</taxon>
        <taxon>Lophotrochozoa</taxon>
        <taxon>Platyhelminthes</taxon>
        <taxon>Cestoda</taxon>
        <taxon>Eucestoda</taxon>
        <taxon>Cyclophyllidea</taxon>
        <taxon>Hymenolepididae</taxon>
        <taxon>Rodentolepis</taxon>
    </lineage>
</organism>
<sequence length="180" mass="20494">MRLSRARLSIGETCGHSTFKYTFHKRLSCIPIHKGIVCSLVEGVIETEGLIFQILGQIHFSFGFMYKDLLFIGYSDHVDLFTGEFFLIHWSFSNTYANLMSFNFIRTSKGSIIQSILELSNHHKEFVTRTVRINIGLFTSSALCSSALLTPLLNSFNLLYNVGFANWYTCCRGYLIVDSC</sequence>
<protein>
    <submittedName>
        <fullName evidence="1 3">Uncharacterized protein</fullName>
    </submittedName>
</protein>
<reference evidence="1 2" key="2">
    <citation type="submission" date="2018-11" db="EMBL/GenBank/DDBJ databases">
        <authorList>
            <consortium name="Pathogen Informatics"/>
        </authorList>
    </citation>
    <scope>NUCLEOTIDE SEQUENCE [LARGE SCALE GENOMIC DNA]</scope>
</reference>
<proteinExistence type="predicted"/>
<keyword evidence="2" id="KW-1185">Reference proteome</keyword>
<name>A0A0R3TIC9_RODNA</name>
<reference evidence="3" key="1">
    <citation type="submission" date="2017-02" db="UniProtKB">
        <authorList>
            <consortium name="WormBaseParasite"/>
        </authorList>
    </citation>
    <scope>IDENTIFICATION</scope>
</reference>
<dbReference type="WBParaSite" id="HNAJ_0000682001-mRNA-1">
    <property type="protein sequence ID" value="HNAJ_0000682001-mRNA-1"/>
    <property type="gene ID" value="HNAJ_0000682001"/>
</dbReference>